<evidence type="ECO:0000313" key="3">
    <source>
        <dbReference type="Proteomes" id="UP000671879"/>
    </source>
</evidence>
<reference evidence="3" key="1">
    <citation type="submission" date="2021-04" db="EMBL/GenBank/DDBJ databases">
        <title>A novel Synergistetes isolate from a pyrite-forming mixed culture.</title>
        <authorList>
            <person name="Bunk B."/>
            <person name="Sproer C."/>
            <person name="Spring S."/>
            <person name="Pester M."/>
        </authorList>
    </citation>
    <scope>NUCLEOTIDE SEQUENCE [LARGE SCALE GENOMIC DNA]</scope>
    <source>
        <strain evidence="3">J.5.4.2-T.3.5.2</strain>
    </source>
</reference>
<feature type="domain" description="Methyltransferase" evidence="1">
    <location>
        <begin position="53"/>
        <end position="169"/>
    </location>
</feature>
<sequence length="265" mass="30420">MDNKTLNESIARAMDCDNLELVYYLPYILQDFVEMGSSAEDILKIVVENIKCHDELKILDLGCGKGSVLCKLSEELRCECVGIDGVPEFIQYARNLATEKNLSKCVFVVGDIREEVACLSEYDVIILGSIGSVFGNHVETMEKLKPVLATEGIIVLDDGYIKDNCECDNGFMKRRSDIMGDIDDSGMEIKREYIWNQKDYSLKHEKEYQFIEKRCNELIELHPEKRNMFENYIKKQKEEYNVIENDMICSAMIVSRKATDRNSKA</sequence>
<dbReference type="KEGG" id="aram:KAR29_01405"/>
<keyword evidence="2" id="KW-0808">Transferase</keyword>
<protein>
    <submittedName>
        <fullName evidence="2">Class I SAM-dependent methyltransferase</fullName>
    </submittedName>
</protein>
<name>A0A9Q7APQ1_9BACT</name>
<dbReference type="GO" id="GO:0032259">
    <property type="term" value="P:methylation"/>
    <property type="evidence" value="ECO:0007669"/>
    <property type="project" value="UniProtKB-KW"/>
</dbReference>
<accession>A0A9Q7APQ1</accession>
<keyword evidence="3" id="KW-1185">Reference proteome</keyword>
<dbReference type="Gene3D" id="3.40.50.150">
    <property type="entry name" value="Vaccinia Virus protein VP39"/>
    <property type="match status" value="1"/>
</dbReference>
<evidence type="ECO:0000259" key="1">
    <source>
        <dbReference type="Pfam" id="PF13847"/>
    </source>
</evidence>
<dbReference type="RefSeq" id="WP_274373876.1">
    <property type="nucleotide sequence ID" value="NZ_CP072943.1"/>
</dbReference>
<dbReference type="PANTHER" id="PTHR43861:SF2">
    <property type="entry name" value="CARBOXY-S-ADENOSYL-L-METHIONINE SYNTHASE"/>
    <property type="match status" value="1"/>
</dbReference>
<dbReference type="CDD" id="cd02440">
    <property type="entry name" value="AdoMet_MTases"/>
    <property type="match status" value="1"/>
</dbReference>
<dbReference type="Pfam" id="PF13847">
    <property type="entry name" value="Methyltransf_31"/>
    <property type="match status" value="1"/>
</dbReference>
<proteinExistence type="predicted"/>
<dbReference type="SUPFAM" id="SSF53335">
    <property type="entry name" value="S-adenosyl-L-methionine-dependent methyltransferases"/>
    <property type="match status" value="1"/>
</dbReference>
<dbReference type="InterPro" id="IPR025714">
    <property type="entry name" value="Methyltranfer_dom"/>
</dbReference>
<dbReference type="PANTHER" id="PTHR43861">
    <property type="entry name" value="TRANS-ACONITATE 2-METHYLTRANSFERASE-RELATED"/>
    <property type="match status" value="1"/>
</dbReference>
<dbReference type="GO" id="GO:0008168">
    <property type="term" value="F:methyltransferase activity"/>
    <property type="evidence" value="ECO:0007669"/>
    <property type="project" value="UniProtKB-KW"/>
</dbReference>
<dbReference type="Proteomes" id="UP000671879">
    <property type="component" value="Chromosome"/>
</dbReference>
<gene>
    <name evidence="2" type="ORF">KAR29_01405</name>
</gene>
<evidence type="ECO:0000313" key="2">
    <source>
        <dbReference type="EMBL" id="QTX32627.1"/>
    </source>
</evidence>
<dbReference type="AlphaFoldDB" id="A0A9Q7APQ1"/>
<keyword evidence="2" id="KW-0489">Methyltransferase</keyword>
<organism evidence="2 3">
    <name type="scientific">Aminithiophilus ramosus</name>
    <dbReference type="NCBI Taxonomy" id="3029084"/>
    <lineage>
        <taxon>Bacteria</taxon>
        <taxon>Thermotogati</taxon>
        <taxon>Synergistota</taxon>
        <taxon>Synergistia</taxon>
        <taxon>Synergistales</taxon>
        <taxon>Aminithiophilaceae</taxon>
        <taxon>Aminithiophilus</taxon>
    </lineage>
</organism>
<dbReference type="EMBL" id="CP072943">
    <property type="protein sequence ID" value="QTX32627.1"/>
    <property type="molecule type" value="Genomic_DNA"/>
</dbReference>
<dbReference type="InterPro" id="IPR029063">
    <property type="entry name" value="SAM-dependent_MTases_sf"/>
</dbReference>